<proteinExistence type="predicted"/>
<sequence>MMFLDGDRRNSTHLSFEPFVLH</sequence>
<name>A0A9W4CZL1_BLUGR</name>
<organism evidence="1 2">
    <name type="scientific">Blumeria graminis f. sp. triticale</name>
    <dbReference type="NCBI Taxonomy" id="1689686"/>
    <lineage>
        <taxon>Eukaryota</taxon>
        <taxon>Fungi</taxon>
        <taxon>Dikarya</taxon>
        <taxon>Ascomycota</taxon>
        <taxon>Pezizomycotina</taxon>
        <taxon>Leotiomycetes</taxon>
        <taxon>Erysiphales</taxon>
        <taxon>Erysiphaceae</taxon>
        <taxon>Blumeria</taxon>
    </lineage>
</organism>
<accession>A0A9W4CZL1</accession>
<evidence type="ECO:0000313" key="1">
    <source>
        <dbReference type="EMBL" id="CAD6501454.1"/>
    </source>
</evidence>
<gene>
    <name evidence="1" type="ORF">BGTH12_LOCUS2812</name>
</gene>
<dbReference type="EMBL" id="CAJHIT010000005">
    <property type="protein sequence ID" value="CAD6501454.1"/>
    <property type="molecule type" value="Genomic_DNA"/>
</dbReference>
<comment type="caution">
    <text evidence="1">The sequence shown here is derived from an EMBL/GenBank/DDBJ whole genome shotgun (WGS) entry which is preliminary data.</text>
</comment>
<dbReference type="Proteomes" id="UP000683417">
    <property type="component" value="Unassembled WGS sequence"/>
</dbReference>
<reference evidence="1" key="1">
    <citation type="submission" date="2020-10" db="EMBL/GenBank/DDBJ databases">
        <authorList>
            <person name="Muller C M."/>
        </authorList>
    </citation>
    <scope>NUCLEOTIDE SEQUENCE</scope>
    <source>
        <strain evidence="1">THUN-12</strain>
    </source>
</reference>
<evidence type="ECO:0000313" key="2">
    <source>
        <dbReference type="Proteomes" id="UP000683417"/>
    </source>
</evidence>
<dbReference type="AlphaFoldDB" id="A0A9W4CZL1"/>
<protein>
    <submittedName>
        <fullName evidence="1">BgTH12-01706</fullName>
    </submittedName>
</protein>